<evidence type="ECO:0008006" key="4">
    <source>
        <dbReference type="Google" id="ProtNLM"/>
    </source>
</evidence>
<dbReference type="Proteomes" id="UP000031549">
    <property type="component" value="Unassembled WGS sequence"/>
</dbReference>
<evidence type="ECO:0000313" key="3">
    <source>
        <dbReference type="Proteomes" id="UP000031549"/>
    </source>
</evidence>
<feature type="transmembrane region" description="Helical" evidence="1">
    <location>
        <begin position="82"/>
        <end position="102"/>
    </location>
</feature>
<feature type="transmembrane region" description="Helical" evidence="1">
    <location>
        <begin position="50"/>
        <end position="70"/>
    </location>
</feature>
<comment type="caution">
    <text evidence="2">The sequence shown here is derived from an EMBL/GenBank/DDBJ whole genome shotgun (WGS) entry which is preliminary data.</text>
</comment>
<feature type="transmembrane region" description="Helical" evidence="1">
    <location>
        <begin position="21"/>
        <end position="44"/>
    </location>
</feature>
<organism evidence="2 3">
    <name type="scientific">Hassallia byssoidea VB512170</name>
    <dbReference type="NCBI Taxonomy" id="1304833"/>
    <lineage>
        <taxon>Bacteria</taxon>
        <taxon>Bacillati</taxon>
        <taxon>Cyanobacteriota</taxon>
        <taxon>Cyanophyceae</taxon>
        <taxon>Nostocales</taxon>
        <taxon>Tolypothrichaceae</taxon>
        <taxon>Hassallia</taxon>
    </lineage>
</organism>
<dbReference type="AlphaFoldDB" id="A0A846HJB1"/>
<protein>
    <recommendedName>
        <fullName evidence="4">Cytochrome b561 domain-containing protein</fullName>
    </recommendedName>
</protein>
<evidence type="ECO:0000313" key="2">
    <source>
        <dbReference type="EMBL" id="NEU77425.1"/>
    </source>
</evidence>
<keyword evidence="1" id="KW-0472">Membrane</keyword>
<dbReference type="Pfam" id="PF19728">
    <property type="entry name" value="DUF6220"/>
    <property type="match status" value="1"/>
</dbReference>
<evidence type="ECO:0000256" key="1">
    <source>
        <dbReference type="SAM" id="Phobius"/>
    </source>
</evidence>
<feature type="transmembrane region" description="Helical" evidence="1">
    <location>
        <begin position="108"/>
        <end position="129"/>
    </location>
</feature>
<keyword evidence="3" id="KW-1185">Reference proteome</keyword>
<dbReference type="InterPro" id="IPR046192">
    <property type="entry name" value="DUF6220"/>
</dbReference>
<dbReference type="RefSeq" id="WP_039753177.1">
    <property type="nucleotide sequence ID" value="NZ_JTCM02000196.1"/>
</dbReference>
<keyword evidence="1" id="KW-0812">Transmembrane</keyword>
<proteinExistence type="predicted"/>
<name>A0A846HJB1_9CYAN</name>
<dbReference type="EMBL" id="JTCM02000196">
    <property type="protein sequence ID" value="NEU77425.1"/>
    <property type="molecule type" value="Genomic_DNA"/>
</dbReference>
<reference evidence="2 3" key="1">
    <citation type="journal article" date="2015" name="Genome Announc.">
        <title>Draft Genome Sequence of Cyanobacterium Hassallia byssoidea Strain VB512170, Isolated from Monuments in India.</title>
        <authorList>
            <person name="Singh D."/>
            <person name="Chandrababunaidu M.M."/>
            <person name="Panda A."/>
            <person name="Sen D."/>
            <person name="Bhattacharyya S."/>
            <person name="Adhikary S.P."/>
            <person name="Tripathy S."/>
        </authorList>
    </citation>
    <scope>NUCLEOTIDE SEQUENCE [LARGE SCALE GENOMIC DNA]</scope>
    <source>
        <strain evidence="2 3">VB512170</strain>
    </source>
</reference>
<sequence>MMINLPSEHKQSSKPWTQISFLAIAILFNICLVAQLLTVGLAVFYDPTWWSIHVWLVRSYGGLAVLLFIGLSIKPFSRKIKVLSGVLVILLALQFITSHFNHPLPLGVLHPLIGFSLFTSSTTLVHLVWREIFKQSDSVVN</sequence>
<keyword evidence="1" id="KW-1133">Transmembrane helix</keyword>
<accession>A0A846HJB1</accession>
<gene>
    <name evidence="2" type="ORF">PI95_034425</name>
</gene>